<reference evidence="10" key="1">
    <citation type="submission" date="2018-12" db="EMBL/GenBank/DDBJ databases">
        <title>Complete genome sequence of an uncultured bacterium of the candidate phylum Bipolaricaulota.</title>
        <authorList>
            <person name="Kadnikov V.V."/>
            <person name="Mardanov A.V."/>
            <person name="Beletsky A.V."/>
            <person name="Frank Y.A."/>
            <person name="Karnachuk O.V."/>
            <person name="Ravin N.V."/>
        </authorList>
    </citation>
    <scope>NUCLEOTIDE SEQUENCE [LARGE SCALE GENOMIC DNA]</scope>
</reference>
<dbReference type="Pfam" id="PF01676">
    <property type="entry name" value="Metalloenzyme"/>
    <property type="match status" value="1"/>
</dbReference>
<dbReference type="InterPro" id="IPR004456">
    <property type="entry name" value="Pglycerate_mutase_ApgM"/>
</dbReference>
<dbReference type="SUPFAM" id="SSF53649">
    <property type="entry name" value="Alkaline phosphatase-like"/>
    <property type="match status" value="1"/>
</dbReference>
<evidence type="ECO:0000256" key="1">
    <source>
        <dbReference type="ARBA" id="ARBA00000370"/>
    </source>
</evidence>
<accession>A0A410FUY3</accession>
<dbReference type="PIRSF" id="PIRSF006392">
    <property type="entry name" value="IPGAM_arch"/>
    <property type="match status" value="1"/>
</dbReference>
<feature type="compositionally biased region" description="Basic and acidic residues" evidence="7">
    <location>
        <begin position="165"/>
        <end position="179"/>
    </location>
</feature>
<organism evidence="9 10">
    <name type="scientific">Bipolaricaulis sibiricus</name>
    <dbReference type="NCBI Taxonomy" id="2501609"/>
    <lineage>
        <taxon>Bacteria</taxon>
        <taxon>Candidatus Bipolaricaulota</taxon>
        <taxon>Candidatus Bipolaricaulia</taxon>
        <taxon>Candidatus Bipolaricaulales</taxon>
        <taxon>Candidatus Bipolaricaulaceae</taxon>
        <taxon>Candidatus Bipolaricaulis</taxon>
    </lineage>
</organism>
<dbReference type="Gene3D" id="3.30.70.2130">
    <property type="entry name" value="Metalloenzyme domain"/>
    <property type="match status" value="1"/>
</dbReference>
<dbReference type="AlphaFoldDB" id="A0A410FUY3"/>
<proteinExistence type="inferred from homology"/>
<evidence type="ECO:0000259" key="8">
    <source>
        <dbReference type="Pfam" id="PF01676"/>
    </source>
</evidence>
<dbReference type="HAMAP" id="MF_01402_A">
    <property type="entry name" value="ApgM_A"/>
    <property type="match status" value="1"/>
</dbReference>
<comment type="function">
    <text evidence="2">Catalyzes the interconversion of 2-phosphoglycerate and 3-phosphoglycerate.</text>
</comment>
<dbReference type="PANTHER" id="PTHR31209">
    <property type="entry name" value="COFACTOR-INDEPENDENT PHOSPHOGLYCERATE MUTASE"/>
    <property type="match status" value="1"/>
</dbReference>
<evidence type="ECO:0000256" key="2">
    <source>
        <dbReference type="ARBA" id="ARBA00002315"/>
    </source>
</evidence>
<dbReference type="Gene3D" id="3.40.720.10">
    <property type="entry name" value="Alkaline Phosphatase, subunit A"/>
    <property type="match status" value="2"/>
</dbReference>
<comment type="similarity">
    <text evidence="4">Belongs to the BPG-independent phosphoglycerate mutase family. A-PGAM subfamily.</text>
</comment>
<comment type="catalytic activity">
    <reaction evidence="1">
        <text>(2R)-2-phosphoglycerate = (2R)-3-phosphoglycerate</text>
        <dbReference type="Rhea" id="RHEA:15901"/>
        <dbReference type="ChEBI" id="CHEBI:58272"/>
        <dbReference type="ChEBI" id="CHEBI:58289"/>
        <dbReference type="EC" id="5.4.2.12"/>
    </reaction>
</comment>
<evidence type="ECO:0000256" key="4">
    <source>
        <dbReference type="ARBA" id="ARBA00005524"/>
    </source>
</evidence>
<feature type="domain" description="Metalloenzyme" evidence="8">
    <location>
        <begin position="1"/>
        <end position="395"/>
    </location>
</feature>
<dbReference type="PANTHER" id="PTHR31209:SF0">
    <property type="entry name" value="METALLOENZYME DOMAIN-CONTAINING PROTEIN"/>
    <property type="match status" value="1"/>
</dbReference>
<dbReference type="Proteomes" id="UP000287233">
    <property type="component" value="Chromosome"/>
</dbReference>
<sequence>MPGILVILDGLGGRPTDLDGATCLERAVTPVLDDLAGRGALGLMDPVAPGVRPGSDTSHLSIFGYDPFRVYTGRGAFEALGIGLDVRGGDVCFRANFATVEPRSGELVVIDRRAGRLADGKPLERAIAEIDLREFGVEVQFRASTEHRGALLLRGPGASAAVSDTDPRKEGRPVERCRPLDPTGQRTADAVNLFTQRAHEVLSDHPLNLERVRRGERPANAVLLRGAAVMPHLRPITAEYGIRGACVAGGALYKGVAKLAGLSVLDVSGATGDLKTDLGAKARAVVSAIERADFVFAHIKGTDNAAHDGDAPAKRAFIERVDQEFFALLADSLAWSEVHLCVSGDHTTPPRVKEHTADPVPVLFVGPAVPPDPCRQFGERAAGRGGLGRFSGRLVPQLLGYCDLGPKFGS</sequence>
<keyword evidence="6" id="KW-0413">Isomerase</keyword>
<dbReference type="CDD" id="cd16011">
    <property type="entry name" value="iPGM_like"/>
    <property type="match status" value="1"/>
</dbReference>
<evidence type="ECO:0000313" key="10">
    <source>
        <dbReference type="Proteomes" id="UP000287233"/>
    </source>
</evidence>
<dbReference type="InterPro" id="IPR006124">
    <property type="entry name" value="Metalloenzyme"/>
</dbReference>
<evidence type="ECO:0000256" key="7">
    <source>
        <dbReference type="SAM" id="MobiDB-lite"/>
    </source>
</evidence>
<dbReference type="InterPro" id="IPR023665">
    <property type="entry name" value="ApgAM_prokaryotes"/>
</dbReference>
<evidence type="ECO:0000256" key="3">
    <source>
        <dbReference type="ARBA" id="ARBA00004921"/>
    </source>
</evidence>
<dbReference type="InterPro" id="IPR042253">
    <property type="entry name" value="Pglycerate_mutase_ApgM_sf"/>
</dbReference>
<dbReference type="Pfam" id="PF10143">
    <property type="entry name" value="PhosphMutase"/>
    <property type="match status" value="1"/>
</dbReference>
<dbReference type="KEGG" id="bih:BIP78_1110"/>
<dbReference type="GO" id="GO:0006096">
    <property type="term" value="P:glycolytic process"/>
    <property type="evidence" value="ECO:0007669"/>
    <property type="project" value="UniProtKB-KW"/>
</dbReference>
<name>A0A410FUY3_BIPS1</name>
<dbReference type="NCBIfam" id="TIGR00306">
    <property type="entry name" value="apgM"/>
    <property type="match status" value="1"/>
</dbReference>
<dbReference type="GO" id="GO:0004619">
    <property type="term" value="F:phosphoglycerate mutase activity"/>
    <property type="evidence" value="ECO:0007669"/>
    <property type="project" value="UniProtKB-EC"/>
</dbReference>
<dbReference type="EMBL" id="CP034928">
    <property type="protein sequence ID" value="QAA76876.1"/>
    <property type="molecule type" value="Genomic_DNA"/>
</dbReference>
<feature type="region of interest" description="Disordered" evidence="7">
    <location>
        <begin position="158"/>
        <end position="182"/>
    </location>
</feature>
<evidence type="ECO:0000256" key="6">
    <source>
        <dbReference type="ARBA" id="ARBA00023235"/>
    </source>
</evidence>
<evidence type="ECO:0000313" key="9">
    <source>
        <dbReference type="EMBL" id="QAA76876.1"/>
    </source>
</evidence>
<comment type="pathway">
    <text evidence="3">Carbohydrate degradation.</text>
</comment>
<gene>
    <name evidence="9" type="ORF">BIP78_1110</name>
</gene>
<dbReference type="InterPro" id="IPR017850">
    <property type="entry name" value="Alkaline_phosphatase_core_sf"/>
</dbReference>
<protein>
    <submittedName>
        <fullName evidence="9">Phosphoglycerate mutase (2,3-diphosphoglycerate-independent), archaeal type</fullName>
    </submittedName>
</protein>
<keyword evidence="5" id="KW-0324">Glycolysis</keyword>
<evidence type="ECO:0000256" key="5">
    <source>
        <dbReference type="ARBA" id="ARBA00023152"/>
    </source>
</evidence>
<dbReference type="GO" id="GO:0046872">
    <property type="term" value="F:metal ion binding"/>
    <property type="evidence" value="ECO:0007669"/>
    <property type="project" value="InterPro"/>
</dbReference>